<evidence type="ECO:0000256" key="1">
    <source>
        <dbReference type="ARBA" id="ARBA00009502"/>
    </source>
</evidence>
<dbReference type="InterPro" id="IPR036742">
    <property type="entry name" value="ATP_synth_F1_esu_sf_mt"/>
</dbReference>
<evidence type="ECO:0000256" key="2">
    <source>
        <dbReference type="SAM" id="Phobius"/>
    </source>
</evidence>
<dbReference type="GO" id="GO:0005743">
    <property type="term" value="C:mitochondrial inner membrane"/>
    <property type="evidence" value="ECO:0007669"/>
    <property type="project" value="InterPro"/>
</dbReference>
<reference evidence="3" key="1">
    <citation type="submission" date="2020-06" db="EMBL/GenBank/DDBJ databases">
        <title>WGS assembly of Ceratodon purpureus strain R40.</title>
        <authorList>
            <person name="Carey S.B."/>
            <person name="Jenkins J."/>
            <person name="Shu S."/>
            <person name="Lovell J.T."/>
            <person name="Sreedasyam A."/>
            <person name="Maumus F."/>
            <person name="Tiley G.P."/>
            <person name="Fernandez-Pozo N."/>
            <person name="Barry K."/>
            <person name="Chen C."/>
            <person name="Wang M."/>
            <person name="Lipzen A."/>
            <person name="Daum C."/>
            <person name="Saski C.A."/>
            <person name="Payton A.C."/>
            <person name="Mcbreen J.C."/>
            <person name="Conrad R.E."/>
            <person name="Kollar L.M."/>
            <person name="Olsson S."/>
            <person name="Huttunen S."/>
            <person name="Landis J.B."/>
            <person name="Wickett N.J."/>
            <person name="Johnson M.G."/>
            <person name="Rensing S.A."/>
            <person name="Grimwood J."/>
            <person name="Schmutz J."/>
            <person name="Mcdaniel S.F."/>
        </authorList>
    </citation>
    <scope>NUCLEOTIDE SEQUENCE</scope>
    <source>
        <strain evidence="3">R40</strain>
    </source>
</reference>
<dbReference type="SUPFAM" id="SSF48690">
    <property type="entry name" value="Epsilon subunit of mitochondrial F1F0-ATP synthase"/>
    <property type="match status" value="1"/>
</dbReference>
<feature type="transmembrane region" description="Helical" evidence="2">
    <location>
        <begin position="17"/>
        <end position="37"/>
    </location>
</feature>
<keyword evidence="2" id="KW-0812">Transmembrane</keyword>
<dbReference type="Gene3D" id="1.10.1620.20">
    <property type="entry name" value="ATP synthase, F1 complex, epsilon subunit superfamily, mitochondrial"/>
    <property type="match status" value="1"/>
</dbReference>
<dbReference type="GO" id="GO:0042776">
    <property type="term" value="P:proton motive force-driven mitochondrial ATP synthesis"/>
    <property type="evidence" value="ECO:0007669"/>
    <property type="project" value="TreeGrafter"/>
</dbReference>
<dbReference type="Proteomes" id="UP000822688">
    <property type="component" value="Chromosome 9"/>
</dbReference>
<proteinExistence type="inferred from homology"/>
<evidence type="ECO:0000313" key="4">
    <source>
        <dbReference type="Proteomes" id="UP000822688"/>
    </source>
</evidence>
<sequence>MAQAQAAAAPAVQTGSAYWRAAGMTYIGFANLCAVVVRKCQKEPFKSQSLSREKVHYKYAPYADGAQQKPEYRGVDAGKEIG</sequence>
<dbReference type="OrthoDB" id="269124at2759"/>
<protein>
    <recommendedName>
        <fullName evidence="5">ATP synthase subunit epsilon, mitochondrial</fullName>
    </recommendedName>
</protein>
<dbReference type="PANTHER" id="PTHR12448:SF0">
    <property type="entry name" value="ATP SYNTHASE SUBUNIT EPSILON, MITOCHONDRIAL"/>
    <property type="match status" value="1"/>
</dbReference>
<dbReference type="EMBL" id="CM026430">
    <property type="protein sequence ID" value="KAG0562834.1"/>
    <property type="molecule type" value="Genomic_DNA"/>
</dbReference>
<accession>A0A8T0GXJ9</accession>
<gene>
    <name evidence="3" type="ORF">KC19_9G175100</name>
</gene>
<evidence type="ECO:0008006" key="5">
    <source>
        <dbReference type="Google" id="ProtNLM"/>
    </source>
</evidence>
<comment type="similarity">
    <text evidence="1">Belongs to the eukaryotic ATPase epsilon family.</text>
</comment>
<keyword evidence="2" id="KW-1133">Transmembrane helix</keyword>
<dbReference type="PANTHER" id="PTHR12448">
    <property type="entry name" value="ATP SYNTHASE EPSILON CHAIN, MITOCHONDRIAL"/>
    <property type="match status" value="1"/>
</dbReference>
<comment type="caution">
    <text evidence="3">The sequence shown here is derived from an EMBL/GenBank/DDBJ whole genome shotgun (WGS) entry which is preliminary data.</text>
</comment>
<name>A0A8T0GXJ9_CERPU</name>
<dbReference type="InterPro" id="IPR006721">
    <property type="entry name" value="ATP_synth_F1_esu_mt"/>
</dbReference>
<dbReference type="GO" id="GO:0045259">
    <property type="term" value="C:proton-transporting ATP synthase complex"/>
    <property type="evidence" value="ECO:0007669"/>
    <property type="project" value="InterPro"/>
</dbReference>
<dbReference type="GO" id="GO:0046933">
    <property type="term" value="F:proton-transporting ATP synthase activity, rotational mechanism"/>
    <property type="evidence" value="ECO:0007669"/>
    <property type="project" value="InterPro"/>
</dbReference>
<keyword evidence="4" id="KW-1185">Reference proteome</keyword>
<keyword evidence="2" id="KW-0472">Membrane</keyword>
<dbReference type="CDD" id="cd12153">
    <property type="entry name" value="F1-ATPase_epsilon"/>
    <property type="match status" value="1"/>
</dbReference>
<organism evidence="3 4">
    <name type="scientific">Ceratodon purpureus</name>
    <name type="common">Fire moss</name>
    <name type="synonym">Dicranum purpureum</name>
    <dbReference type="NCBI Taxonomy" id="3225"/>
    <lineage>
        <taxon>Eukaryota</taxon>
        <taxon>Viridiplantae</taxon>
        <taxon>Streptophyta</taxon>
        <taxon>Embryophyta</taxon>
        <taxon>Bryophyta</taxon>
        <taxon>Bryophytina</taxon>
        <taxon>Bryopsida</taxon>
        <taxon>Dicranidae</taxon>
        <taxon>Pseudoditrichales</taxon>
        <taxon>Ditrichaceae</taxon>
        <taxon>Ceratodon</taxon>
    </lineage>
</organism>
<dbReference type="Pfam" id="PF04627">
    <property type="entry name" value="ATP-synt_Eps"/>
    <property type="match status" value="1"/>
</dbReference>
<dbReference type="AlphaFoldDB" id="A0A8T0GXJ9"/>
<evidence type="ECO:0000313" key="3">
    <source>
        <dbReference type="EMBL" id="KAG0562834.1"/>
    </source>
</evidence>